<name>A0A0E9W099_ANGAN</name>
<dbReference type="EMBL" id="GBXM01024795">
    <property type="protein sequence ID" value="JAH83782.1"/>
    <property type="molecule type" value="Transcribed_RNA"/>
</dbReference>
<organism evidence="1">
    <name type="scientific">Anguilla anguilla</name>
    <name type="common">European freshwater eel</name>
    <name type="synonym">Muraena anguilla</name>
    <dbReference type="NCBI Taxonomy" id="7936"/>
    <lineage>
        <taxon>Eukaryota</taxon>
        <taxon>Metazoa</taxon>
        <taxon>Chordata</taxon>
        <taxon>Craniata</taxon>
        <taxon>Vertebrata</taxon>
        <taxon>Euteleostomi</taxon>
        <taxon>Actinopterygii</taxon>
        <taxon>Neopterygii</taxon>
        <taxon>Teleostei</taxon>
        <taxon>Anguilliformes</taxon>
        <taxon>Anguillidae</taxon>
        <taxon>Anguilla</taxon>
    </lineage>
</organism>
<accession>A0A0E9W099</accession>
<evidence type="ECO:0000313" key="1">
    <source>
        <dbReference type="EMBL" id="JAH83782.1"/>
    </source>
</evidence>
<reference evidence="1" key="1">
    <citation type="submission" date="2014-11" db="EMBL/GenBank/DDBJ databases">
        <authorList>
            <person name="Amaro Gonzalez C."/>
        </authorList>
    </citation>
    <scope>NUCLEOTIDE SEQUENCE</scope>
</reference>
<dbReference type="AlphaFoldDB" id="A0A0E9W099"/>
<proteinExistence type="predicted"/>
<sequence length="54" mass="6112">MRGRSGSDTVGLKFHPLKIAMSWRPFIYCQCSCPCPGSPPEERSEPTRSSEWPQ</sequence>
<reference evidence="1" key="2">
    <citation type="journal article" date="2015" name="Fish Shellfish Immunol.">
        <title>Early steps in the European eel (Anguilla anguilla)-Vibrio vulnificus interaction in the gills: Role of the RtxA13 toxin.</title>
        <authorList>
            <person name="Callol A."/>
            <person name="Pajuelo D."/>
            <person name="Ebbesson L."/>
            <person name="Teles M."/>
            <person name="MacKenzie S."/>
            <person name="Amaro C."/>
        </authorList>
    </citation>
    <scope>NUCLEOTIDE SEQUENCE</scope>
</reference>
<protein>
    <submittedName>
        <fullName evidence="1">Uncharacterized protein</fullName>
    </submittedName>
</protein>